<evidence type="ECO:0000313" key="5">
    <source>
        <dbReference type="Proteomes" id="UP001447188"/>
    </source>
</evidence>
<evidence type="ECO:0008006" key="6">
    <source>
        <dbReference type="Google" id="ProtNLM"/>
    </source>
</evidence>
<dbReference type="InterPro" id="IPR036770">
    <property type="entry name" value="Ankyrin_rpt-contain_sf"/>
</dbReference>
<sequence>MLLSLPNELILEVVENFTDTTDVFYLLMTNRRLSNLLQPVLVKASKEILDSAAEDNIPLLHYAALENRLTIAKLALKLDPGCLNKYLDPEGTALHVAVFEGFESMVEFLLDQGADPNPVDPNAPPGVLPDTPLHLALSNVAETQIFQAFKTVDEGVVTLLLRRGADPNALIGNGMNSLLQAAHFGLPNIVAAILDTGKTDINSRTVVGSTALHIAVRRSKSGGVPELLLARGIDVNATNDFGQTALFQSRNESVTALLLKYGATVGVVDYKNRTALHYLAERTFPGDSALIARQILSAGGPIDVGLRDKYNRSALDYAAHCGNEELMKVLGEYE</sequence>
<dbReference type="Pfam" id="PF12796">
    <property type="entry name" value="Ank_2"/>
    <property type="match status" value="3"/>
</dbReference>
<reference evidence="4 5" key="1">
    <citation type="submission" date="2024-02" db="EMBL/GenBank/DDBJ databases">
        <title>Discinaceae phylogenomics.</title>
        <authorList>
            <person name="Dirks A.C."/>
            <person name="James T.Y."/>
        </authorList>
    </citation>
    <scope>NUCLEOTIDE SEQUENCE [LARGE SCALE GENOMIC DNA]</scope>
    <source>
        <strain evidence="4 5">ACD0624</strain>
    </source>
</reference>
<dbReference type="Gene3D" id="1.25.40.20">
    <property type="entry name" value="Ankyrin repeat-containing domain"/>
    <property type="match status" value="2"/>
</dbReference>
<evidence type="ECO:0000256" key="1">
    <source>
        <dbReference type="ARBA" id="ARBA00022737"/>
    </source>
</evidence>
<keyword evidence="2 3" id="KW-0040">ANK repeat</keyword>
<feature type="repeat" description="ANK" evidence="3">
    <location>
        <begin position="89"/>
        <end position="121"/>
    </location>
</feature>
<dbReference type="SUPFAM" id="SSF48403">
    <property type="entry name" value="Ankyrin repeat"/>
    <property type="match status" value="1"/>
</dbReference>
<dbReference type="Proteomes" id="UP001447188">
    <property type="component" value="Unassembled WGS sequence"/>
</dbReference>
<proteinExistence type="predicted"/>
<feature type="repeat" description="ANK" evidence="3">
    <location>
        <begin position="207"/>
        <end position="240"/>
    </location>
</feature>
<dbReference type="PROSITE" id="PS50297">
    <property type="entry name" value="ANK_REP_REGION"/>
    <property type="match status" value="2"/>
</dbReference>
<dbReference type="InterPro" id="IPR002110">
    <property type="entry name" value="Ankyrin_rpt"/>
</dbReference>
<dbReference type="SMART" id="SM00248">
    <property type="entry name" value="ANK"/>
    <property type="match status" value="6"/>
</dbReference>
<protein>
    <recommendedName>
        <fullName evidence="6">Ankyrin repeat-containing domain protein</fullName>
    </recommendedName>
</protein>
<accession>A0ABR3G559</accession>
<gene>
    <name evidence="4" type="ORF">Q9L58_010178</name>
</gene>
<dbReference type="PANTHER" id="PTHR24198">
    <property type="entry name" value="ANKYRIN REPEAT AND PROTEIN KINASE DOMAIN-CONTAINING PROTEIN"/>
    <property type="match status" value="1"/>
</dbReference>
<evidence type="ECO:0000313" key="4">
    <source>
        <dbReference type="EMBL" id="KAL0630968.1"/>
    </source>
</evidence>
<comment type="caution">
    <text evidence="4">The sequence shown here is derived from an EMBL/GenBank/DDBJ whole genome shotgun (WGS) entry which is preliminary data.</text>
</comment>
<organism evidence="4 5">
    <name type="scientific">Discina gigas</name>
    <dbReference type="NCBI Taxonomy" id="1032678"/>
    <lineage>
        <taxon>Eukaryota</taxon>
        <taxon>Fungi</taxon>
        <taxon>Dikarya</taxon>
        <taxon>Ascomycota</taxon>
        <taxon>Pezizomycotina</taxon>
        <taxon>Pezizomycetes</taxon>
        <taxon>Pezizales</taxon>
        <taxon>Discinaceae</taxon>
        <taxon>Discina</taxon>
    </lineage>
</organism>
<keyword evidence="1" id="KW-0677">Repeat</keyword>
<dbReference type="EMBL" id="JBBBZM010000329">
    <property type="protein sequence ID" value="KAL0630968.1"/>
    <property type="molecule type" value="Genomic_DNA"/>
</dbReference>
<name>A0ABR3G559_9PEZI</name>
<dbReference type="PANTHER" id="PTHR24198:SF165">
    <property type="entry name" value="ANKYRIN REPEAT-CONTAINING PROTEIN-RELATED"/>
    <property type="match status" value="1"/>
</dbReference>
<evidence type="ECO:0000256" key="3">
    <source>
        <dbReference type="PROSITE-ProRule" id="PRU00023"/>
    </source>
</evidence>
<keyword evidence="5" id="KW-1185">Reference proteome</keyword>
<dbReference type="PROSITE" id="PS50088">
    <property type="entry name" value="ANK_REPEAT"/>
    <property type="match status" value="2"/>
</dbReference>
<evidence type="ECO:0000256" key="2">
    <source>
        <dbReference type="ARBA" id="ARBA00023043"/>
    </source>
</evidence>